<evidence type="ECO:0000256" key="2">
    <source>
        <dbReference type="ARBA" id="ARBA00023015"/>
    </source>
</evidence>
<protein>
    <recommendedName>
        <fullName evidence="5">HTH dtxR-type domain-containing protein</fullName>
    </recommendedName>
</protein>
<evidence type="ECO:0000256" key="3">
    <source>
        <dbReference type="ARBA" id="ARBA00023125"/>
    </source>
</evidence>
<organism evidence="6">
    <name type="scientific">marine sediment metagenome</name>
    <dbReference type="NCBI Taxonomy" id="412755"/>
    <lineage>
        <taxon>unclassified sequences</taxon>
        <taxon>metagenomes</taxon>
        <taxon>ecological metagenomes</taxon>
    </lineage>
</organism>
<dbReference type="SUPFAM" id="SSF47979">
    <property type="entry name" value="Iron-dependent repressor protein, dimerization domain"/>
    <property type="match status" value="1"/>
</dbReference>
<dbReference type="Pfam" id="PF01325">
    <property type="entry name" value="Fe_dep_repress"/>
    <property type="match status" value="1"/>
</dbReference>
<dbReference type="InterPro" id="IPR022689">
    <property type="entry name" value="Iron_dep_repressor"/>
</dbReference>
<dbReference type="InterPro" id="IPR036390">
    <property type="entry name" value="WH_DNA-bd_sf"/>
</dbReference>
<dbReference type="GO" id="GO:0046914">
    <property type="term" value="F:transition metal ion binding"/>
    <property type="evidence" value="ECO:0007669"/>
    <property type="project" value="InterPro"/>
</dbReference>
<accession>X0XPQ5</accession>
<keyword evidence="2" id="KW-0805">Transcription regulation</keyword>
<dbReference type="InterPro" id="IPR001367">
    <property type="entry name" value="Fe_dep_repressor"/>
</dbReference>
<dbReference type="PROSITE" id="PS50944">
    <property type="entry name" value="HTH_DTXR"/>
    <property type="match status" value="1"/>
</dbReference>
<evidence type="ECO:0000313" key="6">
    <source>
        <dbReference type="EMBL" id="GAG38623.1"/>
    </source>
</evidence>
<dbReference type="Gene3D" id="1.10.10.10">
    <property type="entry name" value="Winged helix-like DNA-binding domain superfamily/Winged helix DNA-binding domain"/>
    <property type="match status" value="1"/>
</dbReference>
<evidence type="ECO:0000259" key="5">
    <source>
        <dbReference type="PROSITE" id="PS50944"/>
    </source>
</evidence>
<gene>
    <name evidence="6" type="ORF">S01H1_71076</name>
</gene>
<feature type="domain" description="HTH dtxR-type" evidence="5">
    <location>
        <begin position="1"/>
        <end position="51"/>
    </location>
</feature>
<keyword evidence="3" id="KW-0238">DNA-binding</keyword>
<dbReference type="Gene3D" id="1.10.60.10">
    <property type="entry name" value="Iron dependent repressor, metal binding and dimerisation domain"/>
    <property type="match status" value="1"/>
</dbReference>
<dbReference type="GO" id="GO:0046983">
    <property type="term" value="F:protein dimerization activity"/>
    <property type="evidence" value="ECO:0007669"/>
    <property type="project" value="InterPro"/>
</dbReference>
<comment type="caution">
    <text evidence="6">The sequence shown here is derived from an EMBL/GenBank/DDBJ whole genome shotgun (WGS) entry which is preliminary data.</text>
</comment>
<sequence>IWNLQDKKGYVKAKDIAERLGVSRPSVSGMIRKLSENSYILYEKYGGIVFTAKGKKLAREIKKRHTLLVEFLKIVGVDEQNAQQDACKLEHDVSPETITCLLEFVEFISLLPESSRWKENFQEYLKKRGLLGRSSNKNKKL</sequence>
<proteinExistence type="inferred from homology"/>
<evidence type="ECO:0000256" key="1">
    <source>
        <dbReference type="ARBA" id="ARBA00007871"/>
    </source>
</evidence>
<dbReference type="InterPro" id="IPR022687">
    <property type="entry name" value="HTH_DTXR"/>
</dbReference>
<dbReference type="PANTHER" id="PTHR33238:SF7">
    <property type="entry name" value="IRON-DEPENDENT TRANSCRIPTIONAL REGULATOR"/>
    <property type="match status" value="1"/>
</dbReference>
<dbReference type="SMART" id="SM00529">
    <property type="entry name" value="HTH_DTXR"/>
    <property type="match status" value="1"/>
</dbReference>
<dbReference type="InterPro" id="IPR036388">
    <property type="entry name" value="WH-like_DNA-bd_sf"/>
</dbReference>
<dbReference type="InterPro" id="IPR036421">
    <property type="entry name" value="Fe_dep_repressor_sf"/>
</dbReference>
<name>X0XPQ5_9ZZZZ</name>
<dbReference type="FunFam" id="1.10.60.10:FF:000005">
    <property type="entry name" value="Transcriptional regulator MntR protein"/>
    <property type="match status" value="1"/>
</dbReference>
<comment type="similarity">
    <text evidence="1">Belongs to the DtxR/MntR family.</text>
</comment>
<dbReference type="Pfam" id="PF02742">
    <property type="entry name" value="Fe_dep_repr_C"/>
    <property type="match status" value="1"/>
</dbReference>
<dbReference type="GO" id="GO:0003700">
    <property type="term" value="F:DNA-binding transcription factor activity"/>
    <property type="evidence" value="ECO:0007669"/>
    <property type="project" value="InterPro"/>
</dbReference>
<dbReference type="InterPro" id="IPR050536">
    <property type="entry name" value="DtxR_MntR_Metal-Reg"/>
</dbReference>
<dbReference type="SUPFAM" id="SSF46785">
    <property type="entry name" value="Winged helix' DNA-binding domain"/>
    <property type="match status" value="1"/>
</dbReference>
<keyword evidence="4" id="KW-0804">Transcription</keyword>
<reference evidence="6" key="1">
    <citation type="journal article" date="2014" name="Front. Microbiol.">
        <title>High frequency of phylogenetically diverse reductive dehalogenase-homologous genes in deep subseafloor sedimentary metagenomes.</title>
        <authorList>
            <person name="Kawai M."/>
            <person name="Futagami T."/>
            <person name="Toyoda A."/>
            <person name="Takaki Y."/>
            <person name="Nishi S."/>
            <person name="Hori S."/>
            <person name="Arai W."/>
            <person name="Tsubouchi T."/>
            <person name="Morono Y."/>
            <person name="Uchiyama I."/>
            <person name="Ito T."/>
            <person name="Fujiyama A."/>
            <person name="Inagaki F."/>
            <person name="Takami H."/>
        </authorList>
    </citation>
    <scope>NUCLEOTIDE SEQUENCE</scope>
    <source>
        <strain evidence="6">Expedition CK06-06</strain>
    </source>
</reference>
<feature type="non-terminal residue" evidence="6">
    <location>
        <position position="1"/>
    </location>
</feature>
<dbReference type="GO" id="GO:0003677">
    <property type="term" value="F:DNA binding"/>
    <property type="evidence" value="ECO:0007669"/>
    <property type="project" value="UniProtKB-KW"/>
</dbReference>
<dbReference type="AlphaFoldDB" id="X0XPQ5"/>
<dbReference type="PANTHER" id="PTHR33238">
    <property type="entry name" value="IRON (METAL) DEPENDENT REPRESSOR, DTXR FAMILY"/>
    <property type="match status" value="1"/>
</dbReference>
<dbReference type="EMBL" id="BARS01047307">
    <property type="protein sequence ID" value="GAG38623.1"/>
    <property type="molecule type" value="Genomic_DNA"/>
</dbReference>
<evidence type="ECO:0000256" key="4">
    <source>
        <dbReference type="ARBA" id="ARBA00023163"/>
    </source>
</evidence>